<comment type="caution">
    <text evidence="5">The sequence shown here is derived from an EMBL/GenBank/DDBJ whole genome shotgun (WGS) entry which is preliminary data.</text>
</comment>
<evidence type="ECO:0000256" key="3">
    <source>
        <dbReference type="ARBA" id="ARBA00023163"/>
    </source>
</evidence>
<sequence length="383" mass="41725">MMELEQTVSLPRGGAADGPLLGREPGMAAASARAFHELCSDVKAALDIDIPQPDASTLPVRAVQSVLARLWSAVLGETLHCAQESTTSPARQLELLELLGRIRGIESEVAEARIRRGRTDLRLVADALASVREARTVHDFLSRVPEAGCRLGFDRVLVSQIENSVWKLHTMCVVREPRWADEIVAAGKARPPQLDGGIIEADVADRAKPCLIFDAQNSHRVDRNLIQVTRSASYGIAPLTVHGKVVGLLHGDCYHQRRDVDETDLTLLSLMAEGLSHSLGRLSMVEGLNALRENVDQLATRPPMFPAEAAPAVPLGEIPPLTAREVEVMELLAAGHSNRHIARRLLVSESTVKSHVTHLLRKLDASSRAEAISRWLRRGAAAR</sequence>
<dbReference type="RefSeq" id="WP_281458040.1">
    <property type="nucleotide sequence ID" value="NZ_JASAOF010000021.1"/>
</dbReference>
<dbReference type="SUPFAM" id="SSF55781">
    <property type="entry name" value="GAF domain-like"/>
    <property type="match status" value="1"/>
</dbReference>
<dbReference type="PRINTS" id="PR00038">
    <property type="entry name" value="HTHLUXR"/>
</dbReference>
<dbReference type="PANTHER" id="PTHR44688:SF16">
    <property type="entry name" value="DNA-BINDING TRANSCRIPTIONAL ACTIVATOR DEVR_DOSR"/>
    <property type="match status" value="1"/>
</dbReference>
<keyword evidence="1" id="KW-0805">Transcription regulation</keyword>
<dbReference type="SUPFAM" id="SSF46894">
    <property type="entry name" value="C-terminal effector domain of the bipartite response regulators"/>
    <property type="match status" value="1"/>
</dbReference>
<dbReference type="InterPro" id="IPR036388">
    <property type="entry name" value="WH-like_DNA-bd_sf"/>
</dbReference>
<dbReference type="InterPro" id="IPR016032">
    <property type="entry name" value="Sig_transdc_resp-reg_C-effctor"/>
</dbReference>
<dbReference type="InterPro" id="IPR003018">
    <property type="entry name" value="GAF"/>
</dbReference>
<dbReference type="PROSITE" id="PS50043">
    <property type="entry name" value="HTH_LUXR_2"/>
    <property type="match status" value="1"/>
</dbReference>
<dbReference type="Gene3D" id="3.30.450.40">
    <property type="match status" value="1"/>
</dbReference>
<dbReference type="Proteomes" id="UP001237595">
    <property type="component" value="Unassembled WGS sequence"/>
</dbReference>
<dbReference type="InterPro" id="IPR000792">
    <property type="entry name" value="Tscrpt_reg_LuxR_C"/>
</dbReference>
<dbReference type="Pfam" id="PF13185">
    <property type="entry name" value="GAF_2"/>
    <property type="match status" value="1"/>
</dbReference>
<reference evidence="5 6" key="1">
    <citation type="submission" date="2023-04" db="EMBL/GenBank/DDBJ databases">
        <title>Draft genome sequence of Saccharopolyspora sp. TS4A08 isolated from sweet potato rhizospheric soil.</title>
        <authorList>
            <person name="Suksaard P."/>
            <person name="Duangmal K."/>
        </authorList>
    </citation>
    <scope>NUCLEOTIDE SEQUENCE [LARGE SCALE GENOMIC DNA]</scope>
    <source>
        <strain evidence="5 6">TS4A08</strain>
    </source>
</reference>
<evidence type="ECO:0000256" key="1">
    <source>
        <dbReference type="ARBA" id="ARBA00023015"/>
    </source>
</evidence>
<accession>A0ABT6PUV1</accession>
<dbReference type="EMBL" id="JASAOF010000021">
    <property type="protein sequence ID" value="MDI2031775.1"/>
    <property type="molecule type" value="Genomic_DNA"/>
</dbReference>
<dbReference type="Gene3D" id="1.10.10.10">
    <property type="entry name" value="Winged helix-like DNA-binding domain superfamily/Winged helix DNA-binding domain"/>
    <property type="match status" value="1"/>
</dbReference>
<evidence type="ECO:0000259" key="4">
    <source>
        <dbReference type="PROSITE" id="PS50043"/>
    </source>
</evidence>
<feature type="domain" description="HTH luxR-type" evidence="4">
    <location>
        <begin position="314"/>
        <end position="379"/>
    </location>
</feature>
<keyword evidence="6" id="KW-1185">Reference proteome</keyword>
<name>A0ABT6PUV1_9PSEU</name>
<evidence type="ECO:0000256" key="2">
    <source>
        <dbReference type="ARBA" id="ARBA00023125"/>
    </source>
</evidence>
<evidence type="ECO:0000313" key="5">
    <source>
        <dbReference type="EMBL" id="MDI2031775.1"/>
    </source>
</evidence>
<dbReference type="InterPro" id="IPR029016">
    <property type="entry name" value="GAF-like_dom_sf"/>
</dbReference>
<dbReference type="PANTHER" id="PTHR44688">
    <property type="entry name" value="DNA-BINDING TRANSCRIPTIONAL ACTIVATOR DEVR_DOSR"/>
    <property type="match status" value="1"/>
</dbReference>
<keyword evidence="3" id="KW-0804">Transcription</keyword>
<dbReference type="PROSITE" id="PS00622">
    <property type="entry name" value="HTH_LUXR_1"/>
    <property type="match status" value="1"/>
</dbReference>
<dbReference type="SMART" id="SM00421">
    <property type="entry name" value="HTH_LUXR"/>
    <property type="match status" value="1"/>
</dbReference>
<gene>
    <name evidence="5" type="ORF">QFW96_24320</name>
</gene>
<dbReference type="Pfam" id="PF00196">
    <property type="entry name" value="GerE"/>
    <property type="match status" value="1"/>
</dbReference>
<organism evidence="5 6">
    <name type="scientific">Saccharopolyspora ipomoeae</name>
    <dbReference type="NCBI Taxonomy" id="3042027"/>
    <lineage>
        <taxon>Bacteria</taxon>
        <taxon>Bacillati</taxon>
        <taxon>Actinomycetota</taxon>
        <taxon>Actinomycetes</taxon>
        <taxon>Pseudonocardiales</taxon>
        <taxon>Pseudonocardiaceae</taxon>
        <taxon>Saccharopolyspora</taxon>
    </lineage>
</organism>
<proteinExistence type="predicted"/>
<dbReference type="CDD" id="cd06170">
    <property type="entry name" value="LuxR_C_like"/>
    <property type="match status" value="1"/>
</dbReference>
<protein>
    <submittedName>
        <fullName evidence="5">LuxR C-terminal-related transcriptional regulator</fullName>
    </submittedName>
</protein>
<evidence type="ECO:0000313" key="6">
    <source>
        <dbReference type="Proteomes" id="UP001237595"/>
    </source>
</evidence>
<keyword evidence="2" id="KW-0238">DNA-binding</keyword>